<keyword evidence="6" id="KW-0460">Magnesium</keyword>
<dbReference type="InterPro" id="IPR029057">
    <property type="entry name" value="PRTase-like"/>
</dbReference>
<dbReference type="EC" id="2.4.2.10" evidence="2 6"/>
<comment type="pathway">
    <text evidence="1 6">Pyrimidine metabolism; UMP biosynthesis via de novo pathway; UMP from orotate: step 1/2.</text>
</comment>
<evidence type="ECO:0000256" key="4">
    <source>
        <dbReference type="ARBA" id="ARBA00022679"/>
    </source>
</evidence>
<feature type="binding site" evidence="6">
    <location>
        <position position="138"/>
    </location>
    <ligand>
        <name>orotate</name>
        <dbReference type="ChEBI" id="CHEBI:30839"/>
    </ligand>
</feature>
<keyword evidence="5 6" id="KW-0665">Pyrimidine biosynthesis</keyword>
<dbReference type="GO" id="GO:0004588">
    <property type="term" value="F:orotate phosphoribosyltransferase activity"/>
    <property type="evidence" value="ECO:0007669"/>
    <property type="project" value="UniProtKB-UniRule"/>
</dbReference>
<dbReference type="RefSeq" id="WP_177169300.1">
    <property type="nucleotide sequence ID" value="NZ_FNWJ01000001.1"/>
</dbReference>
<dbReference type="PANTHER" id="PTHR19278:SF9">
    <property type="entry name" value="URIDINE 5'-MONOPHOSPHATE SYNTHASE"/>
    <property type="match status" value="1"/>
</dbReference>
<evidence type="ECO:0000256" key="2">
    <source>
        <dbReference type="ARBA" id="ARBA00011971"/>
    </source>
</evidence>
<accession>A0A1H6FK88</accession>
<comment type="similarity">
    <text evidence="6">Belongs to the purine/pyrimidine phosphoribosyltransferase family. PyrE subfamily.</text>
</comment>
<gene>
    <name evidence="6" type="primary">pyrE</name>
    <name evidence="8" type="ORF">SAMN02745716_0715</name>
</gene>
<evidence type="ECO:0000256" key="1">
    <source>
        <dbReference type="ARBA" id="ARBA00004889"/>
    </source>
</evidence>
<feature type="binding site" evidence="6">
    <location>
        <position position="166"/>
    </location>
    <ligand>
        <name>orotate</name>
        <dbReference type="ChEBI" id="CHEBI:30839"/>
    </ligand>
</feature>
<feature type="binding site" evidence="6">
    <location>
        <position position="108"/>
    </location>
    <ligand>
        <name>5-phospho-alpha-D-ribose 1-diphosphate</name>
        <dbReference type="ChEBI" id="CHEBI:58017"/>
        <note>ligand shared between dimeric partners</note>
    </ligand>
</feature>
<dbReference type="Pfam" id="PF00156">
    <property type="entry name" value="Pribosyltran"/>
    <property type="match status" value="1"/>
</dbReference>
<feature type="binding site" description="in other chain" evidence="6">
    <location>
        <begin position="134"/>
        <end position="142"/>
    </location>
    <ligand>
        <name>5-phospho-alpha-D-ribose 1-diphosphate</name>
        <dbReference type="ChEBI" id="CHEBI:58017"/>
        <note>ligand shared between dimeric partners</note>
    </ligand>
</feature>
<feature type="binding site" evidence="6">
    <location>
        <position position="114"/>
    </location>
    <ligand>
        <name>5-phospho-alpha-D-ribose 1-diphosphate</name>
        <dbReference type="ChEBI" id="CHEBI:58017"/>
        <note>ligand shared between dimeric partners</note>
    </ligand>
</feature>
<dbReference type="GO" id="GO:0019856">
    <property type="term" value="P:pyrimidine nucleobase biosynthetic process"/>
    <property type="evidence" value="ECO:0007669"/>
    <property type="project" value="TreeGrafter"/>
</dbReference>
<protein>
    <recommendedName>
        <fullName evidence="2 6">Orotate phosphoribosyltransferase</fullName>
        <shortName evidence="6">OPRT</shortName>
        <shortName evidence="6">OPRTase</shortName>
        <ecNumber evidence="2 6">2.4.2.10</ecNumber>
    </recommendedName>
</protein>
<evidence type="ECO:0000256" key="6">
    <source>
        <dbReference type="HAMAP-Rule" id="MF_01208"/>
    </source>
</evidence>
<dbReference type="AlphaFoldDB" id="A0A1H6FK88"/>
<comment type="function">
    <text evidence="6">Catalyzes the transfer of a ribosyl phosphate group from 5-phosphoribose 1-diphosphate to orotate, leading to the formation of orotidine monophosphate (OMP).</text>
</comment>
<dbReference type="CDD" id="cd06223">
    <property type="entry name" value="PRTases_typeI"/>
    <property type="match status" value="1"/>
</dbReference>
<reference evidence="9" key="1">
    <citation type="submission" date="2016-10" db="EMBL/GenBank/DDBJ databases">
        <authorList>
            <person name="Varghese N."/>
            <person name="Submissions S."/>
        </authorList>
    </citation>
    <scope>NUCLEOTIDE SEQUENCE [LARGE SCALE GENOMIC DNA]</scope>
    <source>
        <strain evidence="9">ATCC 35263</strain>
    </source>
</reference>
<sequence length="199" mass="20936">MKAQQRRPVAAAPLTVPENARTELARLLRAEALVFGDFVLASGARASYYVDCRRVLLAQPAFGLVGSLVAEVARQLGAEAVGGLTLGADPIACAAIAADPRLRAFLVRKEPKRHGLGKWIEGPPIAGVRCLVVEDVVTSGSSLVQAIERARAEGAELVGALAVLDRLAGGRERVVAALDGELPYLALTTIEDLDPERSP</sequence>
<dbReference type="GO" id="GO:0000287">
    <property type="term" value="F:magnesium ion binding"/>
    <property type="evidence" value="ECO:0007669"/>
    <property type="project" value="UniProtKB-UniRule"/>
</dbReference>
<dbReference type="UniPathway" id="UPA00070">
    <property type="reaction ID" value="UER00119"/>
</dbReference>
<organism evidence="8 9">
    <name type="scientific">Thermoleophilum album</name>
    <dbReference type="NCBI Taxonomy" id="29539"/>
    <lineage>
        <taxon>Bacteria</taxon>
        <taxon>Bacillati</taxon>
        <taxon>Actinomycetota</taxon>
        <taxon>Thermoleophilia</taxon>
        <taxon>Thermoleophilales</taxon>
        <taxon>Thermoleophilaceae</taxon>
        <taxon>Thermoleophilum</taxon>
    </lineage>
</organism>
<name>A0A1H6FK88_THEAL</name>
<feature type="binding site" description="in other chain" evidence="6">
    <location>
        <position position="109"/>
    </location>
    <ligand>
        <name>5-phospho-alpha-D-ribose 1-diphosphate</name>
        <dbReference type="ChEBI" id="CHEBI:58017"/>
        <note>ligand shared between dimeric partners</note>
    </ligand>
</feature>
<dbReference type="NCBIfam" id="TIGR00336">
    <property type="entry name" value="pyrE"/>
    <property type="match status" value="1"/>
</dbReference>
<dbReference type="HAMAP" id="MF_01208">
    <property type="entry name" value="PyrE"/>
    <property type="match status" value="1"/>
</dbReference>
<comment type="catalytic activity">
    <reaction evidence="6">
        <text>orotidine 5'-phosphate + diphosphate = orotate + 5-phospho-alpha-D-ribose 1-diphosphate</text>
        <dbReference type="Rhea" id="RHEA:10380"/>
        <dbReference type="ChEBI" id="CHEBI:30839"/>
        <dbReference type="ChEBI" id="CHEBI:33019"/>
        <dbReference type="ChEBI" id="CHEBI:57538"/>
        <dbReference type="ChEBI" id="CHEBI:58017"/>
        <dbReference type="EC" id="2.4.2.10"/>
    </reaction>
</comment>
<feature type="binding site" evidence="6">
    <location>
        <position position="112"/>
    </location>
    <ligand>
        <name>5-phospho-alpha-D-ribose 1-diphosphate</name>
        <dbReference type="ChEBI" id="CHEBI:58017"/>
        <note>ligand shared between dimeric partners</note>
    </ligand>
</feature>
<comment type="cofactor">
    <cofactor evidence="6">
        <name>Mg(2+)</name>
        <dbReference type="ChEBI" id="CHEBI:18420"/>
    </cofactor>
</comment>
<evidence type="ECO:0000313" key="8">
    <source>
        <dbReference type="EMBL" id="SEH11277.1"/>
    </source>
</evidence>
<dbReference type="GO" id="GO:0044205">
    <property type="term" value="P:'de novo' UMP biosynthetic process"/>
    <property type="evidence" value="ECO:0007669"/>
    <property type="project" value="UniProtKB-UniRule"/>
</dbReference>
<proteinExistence type="inferred from homology"/>
<dbReference type="InterPro" id="IPR004467">
    <property type="entry name" value="Or_phspho_trans_dom"/>
</dbReference>
<dbReference type="Proteomes" id="UP000222056">
    <property type="component" value="Unassembled WGS sequence"/>
</dbReference>
<evidence type="ECO:0000256" key="5">
    <source>
        <dbReference type="ARBA" id="ARBA00022975"/>
    </source>
</evidence>
<dbReference type="STRING" id="29539.SAMN02745716_0715"/>
<dbReference type="Gene3D" id="3.40.50.2020">
    <property type="match status" value="1"/>
</dbReference>
<dbReference type="EMBL" id="FNWJ01000001">
    <property type="protein sequence ID" value="SEH11277.1"/>
    <property type="molecule type" value="Genomic_DNA"/>
</dbReference>
<dbReference type="PANTHER" id="PTHR19278">
    <property type="entry name" value="OROTATE PHOSPHORIBOSYLTRANSFERASE"/>
    <property type="match status" value="1"/>
</dbReference>
<keyword evidence="4 6" id="KW-0808">Transferase</keyword>
<dbReference type="SUPFAM" id="SSF53271">
    <property type="entry name" value="PRTase-like"/>
    <property type="match status" value="1"/>
</dbReference>
<dbReference type="InterPro" id="IPR023031">
    <property type="entry name" value="OPRT"/>
</dbReference>
<keyword evidence="9" id="KW-1185">Reference proteome</keyword>
<keyword evidence="3 6" id="KW-0328">Glycosyltransferase</keyword>
<feature type="domain" description="Phosphoribosyltransferase" evidence="7">
    <location>
        <begin position="124"/>
        <end position="172"/>
    </location>
</feature>
<evidence type="ECO:0000259" key="7">
    <source>
        <dbReference type="Pfam" id="PF00156"/>
    </source>
</evidence>
<evidence type="ECO:0000313" key="9">
    <source>
        <dbReference type="Proteomes" id="UP000222056"/>
    </source>
</evidence>
<comment type="subunit">
    <text evidence="6">Homodimer.</text>
</comment>
<dbReference type="InterPro" id="IPR000836">
    <property type="entry name" value="PRTase_dom"/>
</dbReference>
<comment type="caution">
    <text evidence="6">Lacks conserved residue(s) required for the propagation of feature annotation.</text>
</comment>
<evidence type="ECO:0000256" key="3">
    <source>
        <dbReference type="ARBA" id="ARBA00022676"/>
    </source>
</evidence>